<dbReference type="RefSeq" id="WP_060815231.1">
    <property type="nucleotide sequence ID" value="NZ_JARPZP010000036.1"/>
</dbReference>
<dbReference type="Proteomes" id="UP000254807">
    <property type="component" value="Unassembled WGS sequence"/>
</dbReference>
<protein>
    <recommendedName>
        <fullName evidence="3">Threonine dehydratase</fullName>
    </recommendedName>
</protein>
<proteinExistence type="predicted"/>
<evidence type="ECO:0000313" key="1">
    <source>
        <dbReference type="EMBL" id="STF08790.1"/>
    </source>
</evidence>
<gene>
    <name evidence="1" type="ORF">NCTC12360_03786</name>
</gene>
<keyword evidence="2" id="KW-1185">Reference proteome</keyword>
<name>A0A376L807_ENTGA</name>
<organism evidence="1 2">
    <name type="scientific">Enterococcus gallinarum</name>
    <dbReference type="NCBI Taxonomy" id="1353"/>
    <lineage>
        <taxon>Bacteria</taxon>
        <taxon>Bacillati</taxon>
        <taxon>Bacillota</taxon>
        <taxon>Bacilli</taxon>
        <taxon>Lactobacillales</taxon>
        <taxon>Enterococcaceae</taxon>
        <taxon>Enterococcus</taxon>
    </lineage>
</organism>
<evidence type="ECO:0000313" key="2">
    <source>
        <dbReference type="Proteomes" id="UP000254807"/>
    </source>
</evidence>
<sequence length="108" mass="12511">MEHHTHEDHQHQHSLGCGHTKILHEDHVDYVHNGHLHHSHEDHWDECKLEVNEKNPDNCNHVEAVCQHTPDCGHEQVPHGDHTDYLVNGRLQHVHGDHIDDHGPVEVL</sequence>
<reference evidence="1 2" key="1">
    <citation type="submission" date="2018-06" db="EMBL/GenBank/DDBJ databases">
        <authorList>
            <consortium name="Pathogen Informatics"/>
            <person name="Doyle S."/>
        </authorList>
    </citation>
    <scope>NUCLEOTIDE SEQUENCE [LARGE SCALE GENOMIC DNA]</scope>
    <source>
        <strain evidence="1 2">NCTC12360</strain>
    </source>
</reference>
<dbReference type="OrthoDB" id="3401648at2"/>
<accession>A0A376L807</accession>
<evidence type="ECO:0008006" key="3">
    <source>
        <dbReference type="Google" id="ProtNLM"/>
    </source>
</evidence>
<dbReference type="EMBL" id="UFYW01000002">
    <property type="protein sequence ID" value="STF08790.1"/>
    <property type="molecule type" value="Genomic_DNA"/>
</dbReference>
<dbReference type="AlphaFoldDB" id="A0A376L807"/>